<feature type="domain" description="THAP-type" evidence="7">
    <location>
        <begin position="1"/>
        <end position="84"/>
    </location>
</feature>
<reference evidence="8" key="2">
    <citation type="journal article" date="2015" name="J. Proteomics">
        <title>Sexual differences in the sialomes of the zebra tick, Rhipicephalus pulchellus.</title>
        <authorList>
            <person name="Tan A.W."/>
            <person name="Francischetti I.M."/>
            <person name="Slovak M."/>
            <person name="Kini R.M."/>
            <person name="Ribeiro J.M."/>
        </authorList>
    </citation>
    <scope>NUCLEOTIDE SEQUENCE</scope>
    <source>
        <tissue evidence="8">Salivary gland</tissue>
    </source>
</reference>
<keyword evidence="1" id="KW-0479">Metal-binding</keyword>
<dbReference type="SUPFAM" id="SSF57716">
    <property type="entry name" value="Glucocorticoid receptor-like (DNA-binding domain)"/>
    <property type="match status" value="1"/>
</dbReference>
<protein>
    <submittedName>
        <fullName evidence="8">Putative transposase strongylocentrotus purpuratus: similar to transposase</fullName>
    </submittedName>
</protein>
<dbReference type="PROSITE" id="PS50950">
    <property type="entry name" value="ZF_THAP"/>
    <property type="match status" value="1"/>
</dbReference>
<keyword evidence="4 5" id="KW-0238">DNA-binding</keyword>
<reference evidence="8" key="1">
    <citation type="submission" date="2012-11" db="EMBL/GenBank/DDBJ databases">
        <authorList>
            <person name="Lucero-Rivera Y.E."/>
            <person name="Tovar-Ramirez D."/>
        </authorList>
    </citation>
    <scope>NUCLEOTIDE SEQUENCE</scope>
    <source>
        <tissue evidence="8">Salivary gland</tissue>
    </source>
</reference>
<name>L7LYZ7_RHIPC</name>
<dbReference type="Pfam" id="PF05485">
    <property type="entry name" value="THAP"/>
    <property type="match status" value="1"/>
</dbReference>
<sequence>MPSCCAYNCCKKPQDGYAVFMIPLAKRDGLRREQWLLNIGRKNFVPTKNSVVCELHFTEDQFEPRILKEFGKKKLKPNAVPTIFSHRPIVKQEKPPQQEQEPETDCNSVATLWLPVNDASEIRPATSPSEPSSSSQDCLELPDGCYEPVLIDASDQAPLECIDKLEHSEEDAEVKLEVTEEDT</sequence>
<feature type="region of interest" description="Disordered" evidence="6">
    <location>
        <begin position="121"/>
        <end position="140"/>
    </location>
</feature>
<dbReference type="PANTHER" id="PTHR46927">
    <property type="entry name" value="AGAP005574-PA"/>
    <property type="match status" value="1"/>
</dbReference>
<dbReference type="InterPro" id="IPR006612">
    <property type="entry name" value="THAP_Znf"/>
</dbReference>
<dbReference type="AlphaFoldDB" id="L7LYZ7"/>
<evidence type="ECO:0000256" key="2">
    <source>
        <dbReference type="ARBA" id="ARBA00022771"/>
    </source>
</evidence>
<organism evidence="8">
    <name type="scientific">Rhipicephalus pulchellus</name>
    <name type="common">Yellow backed tick</name>
    <name type="synonym">Dermacentor pulchellus</name>
    <dbReference type="NCBI Taxonomy" id="72859"/>
    <lineage>
        <taxon>Eukaryota</taxon>
        <taxon>Metazoa</taxon>
        <taxon>Ecdysozoa</taxon>
        <taxon>Arthropoda</taxon>
        <taxon>Chelicerata</taxon>
        <taxon>Arachnida</taxon>
        <taxon>Acari</taxon>
        <taxon>Parasitiformes</taxon>
        <taxon>Ixodida</taxon>
        <taxon>Ixodoidea</taxon>
        <taxon>Ixodidae</taxon>
        <taxon>Rhipicephalinae</taxon>
        <taxon>Rhipicephalus</taxon>
        <taxon>Rhipicephalus</taxon>
    </lineage>
</organism>
<dbReference type="EMBL" id="GACK01008192">
    <property type="protein sequence ID" value="JAA56842.1"/>
    <property type="molecule type" value="mRNA"/>
</dbReference>
<dbReference type="InterPro" id="IPR052224">
    <property type="entry name" value="THAP_domain_protein"/>
</dbReference>
<proteinExistence type="evidence at transcript level"/>
<dbReference type="SMART" id="SM00980">
    <property type="entry name" value="THAP"/>
    <property type="match status" value="1"/>
</dbReference>
<evidence type="ECO:0000256" key="4">
    <source>
        <dbReference type="ARBA" id="ARBA00023125"/>
    </source>
</evidence>
<evidence type="ECO:0000259" key="7">
    <source>
        <dbReference type="PROSITE" id="PS50950"/>
    </source>
</evidence>
<dbReference type="PANTHER" id="PTHR46927:SF3">
    <property type="entry name" value="THAP-TYPE DOMAIN-CONTAINING PROTEIN"/>
    <property type="match status" value="1"/>
</dbReference>
<dbReference type="GO" id="GO:0003677">
    <property type="term" value="F:DNA binding"/>
    <property type="evidence" value="ECO:0007669"/>
    <property type="project" value="UniProtKB-UniRule"/>
</dbReference>
<evidence type="ECO:0000313" key="8">
    <source>
        <dbReference type="EMBL" id="JAA56842.1"/>
    </source>
</evidence>
<accession>L7LYZ7</accession>
<evidence type="ECO:0000256" key="1">
    <source>
        <dbReference type="ARBA" id="ARBA00022723"/>
    </source>
</evidence>
<evidence type="ECO:0000256" key="5">
    <source>
        <dbReference type="PROSITE-ProRule" id="PRU00309"/>
    </source>
</evidence>
<dbReference type="SMART" id="SM00692">
    <property type="entry name" value="DM3"/>
    <property type="match status" value="1"/>
</dbReference>
<evidence type="ECO:0000256" key="6">
    <source>
        <dbReference type="SAM" id="MobiDB-lite"/>
    </source>
</evidence>
<evidence type="ECO:0000256" key="3">
    <source>
        <dbReference type="ARBA" id="ARBA00022833"/>
    </source>
</evidence>
<dbReference type="GO" id="GO:0008270">
    <property type="term" value="F:zinc ion binding"/>
    <property type="evidence" value="ECO:0007669"/>
    <property type="project" value="UniProtKB-KW"/>
</dbReference>
<keyword evidence="3" id="KW-0862">Zinc</keyword>
<keyword evidence="2 5" id="KW-0863">Zinc-finger</keyword>